<dbReference type="PANTHER" id="PTHR44927:SF1">
    <property type="entry name" value="FK506-BINDING PROTEIN 15"/>
    <property type="match status" value="1"/>
</dbReference>
<feature type="region of interest" description="Disordered" evidence="2">
    <location>
        <begin position="30"/>
        <end position="52"/>
    </location>
</feature>
<feature type="compositionally biased region" description="Basic and acidic residues" evidence="2">
    <location>
        <begin position="183"/>
        <end position="192"/>
    </location>
</feature>
<dbReference type="PANTHER" id="PTHR44927">
    <property type="entry name" value="FK506-BINDING PROTEIN 15"/>
    <property type="match status" value="1"/>
</dbReference>
<organism evidence="3 4">
    <name type="scientific">Plutella xylostella</name>
    <name type="common">Diamondback moth</name>
    <name type="synonym">Plutella maculipennis</name>
    <dbReference type="NCBI Taxonomy" id="51655"/>
    <lineage>
        <taxon>Eukaryota</taxon>
        <taxon>Metazoa</taxon>
        <taxon>Ecdysozoa</taxon>
        <taxon>Arthropoda</taxon>
        <taxon>Hexapoda</taxon>
        <taxon>Insecta</taxon>
        <taxon>Pterygota</taxon>
        <taxon>Neoptera</taxon>
        <taxon>Endopterygota</taxon>
        <taxon>Lepidoptera</taxon>
        <taxon>Glossata</taxon>
        <taxon>Ditrysia</taxon>
        <taxon>Yponomeutoidea</taxon>
        <taxon>Plutellidae</taxon>
        <taxon>Plutella</taxon>
    </lineage>
</organism>
<feature type="compositionally biased region" description="Basic residues" evidence="2">
    <location>
        <begin position="240"/>
        <end position="255"/>
    </location>
</feature>
<evidence type="ECO:0000313" key="4">
    <source>
        <dbReference type="Proteomes" id="UP000823941"/>
    </source>
</evidence>
<accession>A0ABQ7QG51</accession>
<reference evidence="3 4" key="1">
    <citation type="submission" date="2021-06" db="EMBL/GenBank/DDBJ databases">
        <title>A haploid diamondback moth (Plutella xylostella L.) genome assembly resolves 31 chromosomes and identifies a diamide resistance mutation.</title>
        <authorList>
            <person name="Ward C.M."/>
            <person name="Perry K.D."/>
            <person name="Baker G."/>
            <person name="Powis K."/>
            <person name="Heckel D.G."/>
            <person name="Baxter S.W."/>
        </authorList>
    </citation>
    <scope>NUCLEOTIDE SEQUENCE [LARGE SCALE GENOMIC DNA]</scope>
    <source>
        <strain evidence="3 4">LV</strain>
        <tissue evidence="3">Single pupa</tissue>
    </source>
</reference>
<gene>
    <name evidence="3" type="ORF">JYU34_011083</name>
</gene>
<keyword evidence="4" id="KW-1185">Reference proteome</keyword>
<feature type="compositionally biased region" description="Basic and acidic residues" evidence="2">
    <location>
        <begin position="161"/>
        <end position="170"/>
    </location>
</feature>
<proteinExistence type="predicted"/>
<feature type="region of interest" description="Disordered" evidence="2">
    <location>
        <begin position="161"/>
        <end position="262"/>
    </location>
</feature>
<protein>
    <submittedName>
        <fullName evidence="3">Uncharacterized protein</fullName>
    </submittedName>
</protein>
<comment type="caution">
    <text evidence="3">The sequence shown here is derived from an EMBL/GenBank/DDBJ whole genome shotgun (WGS) entry which is preliminary data.</text>
</comment>
<evidence type="ECO:0000256" key="2">
    <source>
        <dbReference type="SAM" id="MobiDB-lite"/>
    </source>
</evidence>
<dbReference type="Proteomes" id="UP000823941">
    <property type="component" value="Chromosome 15"/>
</dbReference>
<feature type="coiled-coil region" evidence="1">
    <location>
        <begin position="409"/>
        <end position="492"/>
    </location>
</feature>
<evidence type="ECO:0000256" key="1">
    <source>
        <dbReference type="SAM" id="Coils"/>
    </source>
</evidence>
<dbReference type="EMBL" id="JAHIBW010000015">
    <property type="protein sequence ID" value="KAG7304149.1"/>
    <property type="molecule type" value="Genomic_DNA"/>
</dbReference>
<keyword evidence="1" id="KW-0175">Coiled coil</keyword>
<name>A0ABQ7QG51_PLUXY</name>
<sequence length="539" mass="60947">MLETDEVDDDYFTPLSSTSLANIFSKPIDPSEENSSLKYVPPKPAVGPKPEDVKNTECVLACALFAYEWYNNVYTSKGKLGFAIMKILKTGVMKILLYDSNKVTLSCTTIQPSLNVKRKGDTYISFYDNAQKYWSVCGTSQEIDKIVDTLQNCDVTILHMQDEPKPRDIPDNLQKQSYPMTMESKDTSKGSDTDSSVNRKTKASILSRMASMGHSILPPQRLTDRTSDSSDTNETEEHHKVLRHKPTKSIPRKHQEKISTGESQNNMSITKMEAKPEDISYLTLSSNNLLPLPSTNIISTISTPNDMSLLMSEQRISNSEIRMNIGRLTDKVDNILDKFNDLRVKENSANNCSIEIYQKLLSEYENKIKLYEEVMKANGLSVFDLKALATGNDTSKGIKSNDLQLNTEIENLRGQVRDLKKSNESKDEEILELKKDINLINFKQNEVNSSLSKTNEQLMAEIRELKIKSEDLKKYESDNKMYRNENKNTGNRIKGIMNDTYQLIAASFENNDTPSYSGSHVRSTVAAVIKKVTLEVLKE</sequence>
<evidence type="ECO:0000313" key="3">
    <source>
        <dbReference type="EMBL" id="KAG7304149.1"/>
    </source>
</evidence>